<sequence length="94" mass="9999">MESQGGLGASNSGDFLGSIGNEDTFSSFLDCLIDDNVFGSQQEPQPNMVAPSTQPFVSPSEILDIHNASIWENEVSMATLTNIRDGTLNNHPAA</sequence>
<evidence type="ECO:0000313" key="1">
    <source>
        <dbReference type="EMBL" id="MBX62949.1"/>
    </source>
</evidence>
<protein>
    <submittedName>
        <fullName evidence="1">Uncharacterized protein</fullName>
    </submittedName>
</protein>
<dbReference type="AlphaFoldDB" id="A0A2P2Q7T0"/>
<proteinExistence type="predicted"/>
<organism evidence="1">
    <name type="scientific">Rhizophora mucronata</name>
    <name type="common">Asiatic mangrove</name>
    <dbReference type="NCBI Taxonomy" id="61149"/>
    <lineage>
        <taxon>Eukaryota</taxon>
        <taxon>Viridiplantae</taxon>
        <taxon>Streptophyta</taxon>
        <taxon>Embryophyta</taxon>
        <taxon>Tracheophyta</taxon>
        <taxon>Spermatophyta</taxon>
        <taxon>Magnoliopsida</taxon>
        <taxon>eudicotyledons</taxon>
        <taxon>Gunneridae</taxon>
        <taxon>Pentapetalae</taxon>
        <taxon>rosids</taxon>
        <taxon>fabids</taxon>
        <taxon>Malpighiales</taxon>
        <taxon>Rhizophoraceae</taxon>
        <taxon>Rhizophora</taxon>
    </lineage>
</organism>
<accession>A0A2P2Q7T0</accession>
<name>A0A2P2Q7T0_RHIMU</name>
<reference evidence="1" key="1">
    <citation type="submission" date="2018-02" db="EMBL/GenBank/DDBJ databases">
        <title>Rhizophora mucronata_Transcriptome.</title>
        <authorList>
            <person name="Meera S.P."/>
            <person name="Sreeshan A."/>
            <person name="Augustine A."/>
        </authorList>
    </citation>
    <scope>NUCLEOTIDE SEQUENCE</scope>
    <source>
        <tissue evidence="1">Leaf</tissue>
    </source>
</reference>
<dbReference type="EMBL" id="GGEC01082465">
    <property type="protein sequence ID" value="MBX62949.1"/>
    <property type="molecule type" value="Transcribed_RNA"/>
</dbReference>